<name>A0A2P7SE91_9HYPH</name>
<dbReference type="InterPro" id="IPR005569">
    <property type="entry name" value="Arc_DNA-bd_dom"/>
</dbReference>
<proteinExistence type="predicted"/>
<dbReference type="Proteomes" id="UP000240653">
    <property type="component" value="Unassembled WGS sequence"/>
</dbReference>
<dbReference type="GO" id="GO:0003677">
    <property type="term" value="F:DNA binding"/>
    <property type="evidence" value="ECO:0007669"/>
    <property type="project" value="InterPro"/>
</dbReference>
<gene>
    <name evidence="2" type="ORF">C7I85_12150</name>
</gene>
<dbReference type="InterPro" id="IPR013321">
    <property type="entry name" value="Arc_rbn_hlx_hlx"/>
</dbReference>
<dbReference type="EMBL" id="PXYL01000005">
    <property type="protein sequence ID" value="PSJ60787.1"/>
    <property type="molecule type" value="Genomic_DNA"/>
</dbReference>
<evidence type="ECO:0000259" key="1">
    <source>
        <dbReference type="Pfam" id="PF03869"/>
    </source>
</evidence>
<sequence length="96" mass="10664">MGHAWDIYPTSGTISGCGGFGHKFGMSKSDHPSFHVRVPPDLLKRIKLASVENGRSMTVEILARLERSFVAEDQDRERAVRLLAEALSLLDRGNKE</sequence>
<evidence type="ECO:0000313" key="3">
    <source>
        <dbReference type="Proteomes" id="UP000240653"/>
    </source>
</evidence>
<comment type="caution">
    <text evidence="2">The sequence shown here is derived from an EMBL/GenBank/DDBJ whole genome shotgun (WGS) entry which is preliminary data.</text>
</comment>
<dbReference type="AlphaFoldDB" id="A0A2P7SE91"/>
<dbReference type="OrthoDB" id="6890552at2"/>
<dbReference type="Gene3D" id="1.10.1220.10">
    <property type="entry name" value="Met repressor-like"/>
    <property type="match status" value="1"/>
</dbReference>
<evidence type="ECO:0000313" key="2">
    <source>
        <dbReference type="EMBL" id="PSJ60787.1"/>
    </source>
</evidence>
<feature type="domain" description="Arc-like DNA binding" evidence="1">
    <location>
        <begin position="29"/>
        <end position="72"/>
    </location>
</feature>
<dbReference type="Pfam" id="PF03869">
    <property type="entry name" value="Arc"/>
    <property type="match status" value="1"/>
</dbReference>
<dbReference type="GO" id="GO:0006355">
    <property type="term" value="P:regulation of DNA-templated transcription"/>
    <property type="evidence" value="ECO:0007669"/>
    <property type="project" value="InterPro"/>
</dbReference>
<dbReference type="SUPFAM" id="SSF47598">
    <property type="entry name" value="Ribbon-helix-helix"/>
    <property type="match status" value="1"/>
</dbReference>
<reference evidence="2 3" key="1">
    <citation type="submission" date="2018-03" db="EMBL/GenBank/DDBJ databases">
        <title>The draft genome of Mesorhizobium soli JCM 19897.</title>
        <authorList>
            <person name="Li L."/>
            <person name="Liu L."/>
            <person name="Liang L."/>
            <person name="Wang T."/>
            <person name="Zhang X."/>
        </authorList>
    </citation>
    <scope>NUCLEOTIDE SEQUENCE [LARGE SCALE GENOMIC DNA]</scope>
    <source>
        <strain evidence="2 3">JCM 19897</strain>
    </source>
</reference>
<organism evidence="2 3">
    <name type="scientific">Pseudaminobacter soli</name>
    <name type="common">ex Li et al. 2025</name>
    <dbReference type="NCBI Taxonomy" id="1295366"/>
    <lineage>
        <taxon>Bacteria</taxon>
        <taxon>Pseudomonadati</taxon>
        <taxon>Pseudomonadota</taxon>
        <taxon>Alphaproteobacteria</taxon>
        <taxon>Hyphomicrobiales</taxon>
        <taxon>Phyllobacteriaceae</taxon>
        <taxon>Pseudaminobacter</taxon>
    </lineage>
</organism>
<keyword evidence="3" id="KW-1185">Reference proteome</keyword>
<accession>A0A2P7SE91</accession>
<dbReference type="InterPro" id="IPR010985">
    <property type="entry name" value="Ribbon_hlx_hlx"/>
</dbReference>
<protein>
    <recommendedName>
        <fullName evidence="1">Arc-like DNA binding domain-containing protein</fullName>
    </recommendedName>
</protein>